<gene>
    <name evidence="1" type="ORF">METZ01_LOCUS363381</name>
</gene>
<name>A0A382SMT5_9ZZZZ</name>
<feature type="non-terminal residue" evidence="1">
    <location>
        <position position="51"/>
    </location>
</feature>
<sequence>LIGGFMNHLSKSPVRSKCYSCVSCLNKRHMVWAWCSLFWVGFTDVYVRFLA</sequence>
<feature type="non-terminal residue" evidence="1">
    <location>
        <position position="1"/>
    </location>
</feature>
<dbReference type="AlphaFoldDB" id="A0A382SMT5"/>
<reference evidence="1" key="1">
    <citation type="submission" date="2018-05" db="EMBL/GenBank/DDBJ databases">
        <authorList>
            <person name="Lanie J.A."/>
            <person name="Ng W.-L."/>
            <person name="Kazmierczak K.M."/>
            <person name="Andrzejewski T.M."/>
            <person name="Davidsen T.M."/>
            <person name="Wayne K.J."/>
            <person name="Tettelin H."/>
            <person name="Glass J.I."/>
            <person name="Rusch D."/>
            <person name="Podicherti R."/>
            <person name="Tsui H.-C.T."/>
            <person name="Winkler M.E."/>
        </authorList>
    </citation>
    <scope>NUCLEOTIDE SEQUENCE</scope>
</reference>
<dbReference type="EMBL" id="UINC01129852">
    <property type="protein sequence ID" value="SVD10527.1"/>
    <property type="molecule type" value="Genomic_DNA"/>
</dbReference>
<evidence type="ECO:0000313" key="1">
    <source>
        <dbReference type="EMBL" id="SVD10527.1"/>
    </source>
</evidence>
<proteinExistence type="predicted"/>
<organism evidence="1">
    <name type="scientific">marine metagenome</name>
    <dbReference type="NCBI Taxonomy" id="408172"/>
    <lineage>
        <taxon>unclassified sequences</taxon>
        <taxon>metagenomes</taxon>
        <taxon>ecological metagenomes</taxon>
    </lineage>
</organism>
<protein>
    <submittedName>
        <fullName evidence="1">Uncharacterized protein</fullName>
    </submittedName>
</protein>
<accession>A0A382SMT5</accession>